<sequence length="257" mass="30188">MNTFRFHTGDIDSYIASLGSRLDEDPSHELEQILKIQLKDFQEYHIEGHENSDICINAQKNNIKIHRDKHVVTLKLFLENFEPSYIREAINATLKELGTDFLEHIIISFPPKVKRVDEVYLAERHKKILKVWQEAEKLVDENIVMLIGVADLSIHELHKLIEHAKISPSIDQVHQYDDDLKKFADENSIELLFHSDPIPFPTKQIFKDICDTNECLHLFEPIFIPRWTARYVIWAPCRIILEGKGYIFKFDKVEIED</sequence>
<dbReference type="InterPro" id="IPR036812">
    <property type="entry name" value="NAD(P)_OxRdtase_dom_sf"/>
</dbReference>
<evidence type="ECO:0000313" key="11">
    <source>
        <dbReference type="WBParaSite" id="ACRNAN_scaffold2692.g8756.t1"/>
    </source>
</evidence>
<comment type="similarity">
    <text evidence="2">Belongs to the aldo/keto reductase family. Glutamate--cysteine ligase light chain subfamily.</text>
</comment>
<evidence type="ECO:0000256" key="4">
    <source>
        <dbReference type="ARBA" id="ARBA00022684"/>
    </source>
</evidence>
<dbReference type="InterPro" id="IPR032963">
    <property type="entry name" value="Gclm"/>
</dbReference>
<evidence type="ECO:0000256" key="3">
    <source>
        <dbReference type="ARBA" id="ARBA00011532"/>
    </source>
</evidence>
<dbReference type="WBParaSite" id="ACRNAN_scaffold2692.g8756.t1">
    <property type="protein sequence ID" value="ACRNAN_scaffold2692.g8756.t1"/>
    <property type="gene ID" value="ACRNAN_scaffold2692.g8756"/>
</dbReference>
<evidence type="ECO:0000313" key="10">
    <source>
        <dbReference type="Proteomes" id="UP000887540"/>
    </source>
</evidence>
<organism evidence="10 11">
    <name type="scientific">Acrobeloides nanus</name>
    <dbReference type="NCBI Taxonomy" id="290746"/>
    <lineage>
        <taxon>Eukaryota</taxon>
        <taxon>Metazoa</taxon>
        <taxon>Ecdysozoa</taxon>
        <taxon>Nematoda</taxon>
        <taxon>Chromadorea</taxon>
        <taxon>Rhabditida</taxon>
        <taxon>Tylenchina</taxon>
        <taxon>Cephalobomorpha</taxon>
        <taxon>Cephaloboidea</taxon>
        <taxon>Cephalobidae</taxon>
        <taxon>Acrobeloides</taxon>
    </lineage>
</organism>
<evidence type="ECO:0000256" key="7">
    <source>
        <dbReference type="ARBA" id="ARBA00031732"/>
    </source>
</evidence>
<protein>
    <recommendedName>
        <fullName evidence="7">GCS light chain</fullName>
    </recommendedName>
    <alternativeName>
        <fullName evidence="5">Gamma-ECS regulatory subunit</fullName>
    </alternativeName>
    <alternativeName>
        <fullName evidence="8">Gamma-glutamylcysteine synthetase regulatory subunit</fullName>
    </alternativeName>
    <alternativeName>
        <fullName evidence="6">Glutamate--cysteine ligase modifier subunit</fullName>
    </alternativeName>
</protein>
<proteinExistence type="inferred from homology"/>
<dbReference type="InterPro" id="IPR023210">
    <property type="entry name" value="NADP_OxRdtase_dom"/>
</dbReference>
<dbReference type="Pfam" id="PF00248">
    <property type="entry name" value="Aldo_ket_red"/>
    <property type="match status" value="1"/>
</dbReference>
<dbReference type="PANTHER" id="PTHR13295">
    <property type="entry name" value="GLUTAMATE CYSTEINE LIGASE REGULATORY SUBUNIT"/>
    <property type="match status" value="1"/>
</dbReference>
<name>A0A914DIB8_9BILA</name>
<dbReference type="GO" id="GO:0030234">
    <property type="term" value="F:enzyme regulator activity"/>
    <property type="evidence" value="ECO:0007669"/>
    <property type="project" value="TreeGrafter"/>
</dbReference>
<dbReference type="Proteomes" id="UP000887540">
    <property type="component" value="Unplaced"/>
</dbReference>
<evidence type="ECO:0000256" key="8">
    <source>
        <dbReference type="ARBA" id="ARBA00032926"/>
    </source>
</evidence>
<accession>A0A914DIB8</accession>
<reference evidence="11" key="1">
    <citation type="submission" date="2022-11" db="UniProtKB">
        <authorList>
            <consortium name="WormBaseParasite"/>
        </authorList>
    </citation>
    <scope>IDENTIFICATION</scope>
</reference>
<comment type="subunit">
    <text evidence="3">Heterodimer of a catalytic heavy chain and a regulatory light chain.</text>
</comment>
<comment type="pathway">
    <text evidence="1">Sulfur metabolism; glutathione biosynthesis; glutathione from L-cysteine and L-glutamate: step 1/2.</text>
</comment>
<evidence type="ECO:0000259" key="9">
    <source>
        <dbReference type="Pfam" id="PF00248"/>
    </source>
</evidence>
<keyword evidence="4" id="KW-0317">Glutathione biosynthesis</keyword>
<evidence type="ECO:0000256" key="1">
    <source>
        <dbReference type="ARBA" id="ARBA00005006"/>
    </source>
</evidence>
<dbReference type="GO" id="GO:0017109">
    <property type="term" value="C:glutamate-cysteine ligase complex"/>
    <property type="evidence" value="ECO:0007669"/>
    <property type="project" value="TreeGrafter"/>
</dbReference>
<dbReference type="PANTHER" id="PTHR13295:SF4">
    <property type="entry name" value="GLUTAMATE--CYSTEINE LIGASE REGULATORY SUBUNIT"/>
    <property type="match status" value="1"/>
</dbReference>
<dbReference type="GO" id="GO:0035226">
    <property type="term" value="F:glutamate-cysteine ligase catalytic subunit binding"/>
    <property type="evidence" value="ECO:0007669"/>
    <property type="project" value="InterPro"/>
</dbReference>
<dbReference type="GO" id="GO:0006750">
    <property type="term" value="P:glutathione biosynthetic process"/>
    <property type="evidence" value="ECO:0007669"/>
    <property type="project" value="UniProtKB-KW"/>
</dbReference>
<dbReference type="Gene3D" id="3.20.20.100">
    <property type="entry name" value="NADP-dependent oxidoreductase domain"/>
    <property type="match status" value="1"/>
</dbReference>
<evidence type="ECO:0000256" key="5">
    <source>
        <dbReference type="ARBA" id="ARBA00030406"/>
    </source>
</evidence>
<evidence type="ECO:0000256" key="6">
    <source>
        <dbReference type="ARBA" id="ARBA00031154"/>
    </source>
</evidence>
<evidence type="ECO:0000256" key="2">
    <source>
        <dbReference type="ARBA" id="ARBA00008612"/>
    </source>
</evidence>
<dbReference type="SUPFAM" id="SSF51430">
    <property type="entry name" value="NAD(P)-linked oxidoreductase"/>
    <property type="match status" value="1"/>
</dbReference>
<dbReference type="AlphaFoldDB" id="A0A914DIB8"/>
<feature type="domain" description="NADP-dependent oxidoreductase" evidence="9">
    <location>
        <begin position="66"/>
        <end position="174"/>
    </location>
</feature>
<keyword evidence="10" id="KW-1185">Reference proteome</keyword>